<sequence length="168" mass="18905">MSGRRLADIHERWSINTSGSPVTLEGQTYQKSLDLGVWETFYLRPFSPEPHALLPTATLSATTIYPRRQAKKAVYASAPHDTSYASYEKFKRKETITRAVPKLGKAHQHGTPNAQERRRHVLHGIQGQDAWLEKHSEAPPGNNSQVGSSTARPHNILLPNILEEFLPY</sequence>
<accession>A0A8J4Z0V8</accession>
<gene>
    <name evidence="1" type="ORF">GWK47_031522</name>
</gene>
<reference evidence="1" key="1">
    <citation type="submission" date="2020-07" db="EMBL/GenBank/DDBJ databases">
        <title>The High-quality genome of the commercially important snow crab, Chionoecetes opilio.</title>
        <authorList>
            <person name="Jeong J.-H."/>
            <person name="Ryu S."/>
        </authorList>
    </citation>
    <scope>NUCLEOTIDE SEQUENCE</scope>
    <source>
        <strain evidence="1">MADBK_172401_WGS</strain>
        <tissue evidence="1">Digestive gland</tissue>
    </source>
</reference>
<dbReference type="Proteomes" id="UP000770661">
    <property type="component" value="Unassembled WGS sequence"/>
</dbReference>
<evidence type="ECO:0000313" key="2">
    <source>
        <dbReference type="Proteomes" id="UP000770661"/>
    </source>
</evidence>
<name>A0A8J4Z0V8_CHIOP</name>
<comment type="caution">
    <text evidence="1">The sequence shown here is derived from an EMBL/GenBank/DDBJ whole genome shotgun (WGS) entry which is preliminary data.</text>
</comment>
<proteinExistence type="predicted"/>
<protein>
    <submittedName>
        <fullName evidence="1">Uncharacterized protein</fullName>
    </submittedName>
</protein>
<dbReference type="EMBL" id="JACEEZ010001721">
    <property type="protein sequence ID" value="KAG0728885.1"/>
    <property type="molecule type" value="Genomic_DNA"/>
</dbReference>
<keyword evidence="2" id="KW-1185">Reference proteome</keyword>
<evidence type="ECO:0000313" key="1">
    <source>
        <dbReference type="EMBL" id="KAG0728885.1"/>
    </source>
</evidence>
<organism evidence="1 2">
    <name type="scientific">Chionoecetes opilio</name>
    <name type="common">Atlantic snow crab</name>
    <name type="synonym">Cancer opilio</name>
    <dbReference type="NCBI Taxonomy" id="41210"/>
    <lineage>
        <taxon>Eukaryota</taxon>
        <taxon>Metazoa</taxon>
        <taxon>Ecdysozoa</taxon>
        <taxon>Arthropoda</taxon>
        <taxon>Crustacea</taxon>
        <taxon>Multicrustacea</taxon>
        <taxon>Malacostraca</taxon>
        <taxon>Eumalacostraca</taxon>
        <taxon>Eucarida</taxon>
        <taxon>Decapoda</taxon>
        <taxon>Pleocyemata</taxon>
        <taxon>Brachyura</taxon>
        <taxon>Eubrachyura</taxon>
        <taxon>Majoidea</taxon>
        <taxon>Majidae</taxon>
        <taxon>Chionoecetes</taxon>
    </lineage>
</organism>
<dbReference type="AlphaFoldDB" id="A0A8J4Z0V8"/>